<reference evidence="7" key="1">
    <citation type="journal article" date="2019" name="Int. J. Syst. Evol. Microbiol.">
        <title>The Global Catalogue of Microorganisms (GCM) 10K type strain sequencing project: providing services to taxonomists for standard genome sequencing and annotation.</title>
        <authorList>
            <consortium name="The Broad Institute Genomics Platform"/>
            <consortium name="The Broad Institute Genome Sequencing Center for Infectious Disease"/>
            <person name="Wu L."/>
            <person name="Ma J."/>
        </authorList>
    </citation>
    <scope>NUCLEOTIDE SEQUENCE [LARGE SCALE GENOMIC DNA]</scope>
    <source>
        <strain evidence="7">ZS-35-S2</strain>
    </source>
</reference>
<dbReference type="PANTHER" id="PTHR37689:SF1">
    <property type="entry name" value="PROTEIN FDHE"/>
    <property type="match status" value="1"/>
</dbReference>
<dbReference type="Pfam" id="PF24860">
    <property type="entry name" value="FdhE_C"/>
    <property type="match status" value="1"/>
</dbReference>
<evidence type="ECO:0000313" key="6">
    <source>
        <dbReference type="EMBL" id="MFD2238119.1"/>
    </source>
</evidence>
<comment type="function">
    <text evidence="2">Necessary for formate dehydrogenase activity.</text>
</comment>
<dbReference type="Gene3D" id="3.90.1670.10">
    <property type="entry name" value="FdhE-like domain"/>
    <property type="match status" value="1"/>
</dbReference>
<name>A0ABW5CLE3_9HYPH</name>
<dbReference type="InterPro" id="IPR056797">
    <property type="entry name" value="FdhE_central"/>
</dbReference>
<dbReference type="InterPro" id="IPR056796">
    <property type="entry name" value="FdhE_C"/>
</dbReference>
<proteinExistence type="inferred from homology"/>
<dbReference type="PIRSF" id="PIRSF018296">
    <property type="entry name" value="Format_dh_formtn"/>
    <property type="match status" value="1"/>
</dbReference>
<dbReference type="SUPFAM" id="SSF144020">
    <property type="entry name" value="FdhE-like"/>
    <property type="match status" value="1"/>
</dbReference>
<feature type="domain" description="FdhE C-terminal" evidence="5">
    <location>
        <begin position="210"/>
        <end position="284"/>
    </location>
</feature>
<keyword evidence="1 2" id="KW-0963">Cytoplasm</keyword>
<dbReference type="PANTHER" id="PTHR37689">
    <property type="entry name" value="PROTEIN FDHE"/>
    <property type="match status" value="1"/>
</dbReference>
<feature type="domain" description="FdhE N-terminal" evidence="3">
    <location>
        <begin position="21"/>
        <end position="166"/>
    </location>
</feature>
<evidence type="ECO:0000259" key="3">
    <source>
        <dbReference type="Pfam" id="PF04216"/>
    </source>
</evidence>
<organism evidence="6 7">
    <name type="scientific">Aureimonas populi</name>
    <dbReference type="NCBI Taxonomy" id="1701758"/>
    <lineage>
        <taxon>Bacteria</taxon>
        <taxon>Pseudomonadati</taxon>
        <taxon>Pseudomonadota</taxon>
        <taxon>Alphaproteobacteria</taxon>
        <taxon>Hyphomicrobiales</taxon>
        <taxon>Aurantimonadaceae</taxon>
        <taxon>Aureimonas</taxon>
    </lineage>
</organism>
<dbReference type="EMBL" id="JBHUIJ010000013">
    <property type="protein sequence ID" value="MFD2238119.1"/>
    <property type="molecule type" value="Genomic_DNA"/>
</dbReference>
<evidence type="ECO:0000259" key="5">
    <source>
        <dbReference type="Pfam" id="PF24860"/>
    </source>
</evidence>
<sequence>MSQPPALRSSVPPEAASRHFDPVLRPDLASLYIARAQRLRALAEGHELADYLRLAAATAQAQAGIAGSEARERTGVEPAAIAREGHWSRHLDTLLEHLASVAPGPVAPHLGELAALPLPARIGFGLALAEGRFEAVPAAIAPFLWAALSLEVALAARAAPLRASGPQEHAQCPICGTAPVASLIHTGDRQGLRYLHCALCECEWHMVRAKCSSCGDAGQLDYLSFESPEAVVRAESCGHCGGYLKVVSQERDPEAEVVADDLASLALDEAATAEGYGRTGFNPYALPG</sequence>
<dbReference type="Proteomes" id="UP001597371">
    <property type="component" value="Unassembled WGS sequence"/>
</dbReference>
<feature type="domain" description="FdhE central" evidence="4">
    <location>
        <begin position="172"/>
        <end position="208"/>
    </location>
</feature>
<dbReference type="InterPro" id="IPR056774">
    <property type="entry name" value="FdhE_N"/>
</dbReference>
<dbReference type="NCBIfam" id="TIGR01562">
    <property type="entry name" value="FdhE"/>
    <property type="match status" value="1"/>
</dbReference>
<dbReference type="InterPro" id="IPR024064">
    <property type="entry name" value="FdhE-like_sf"/>
</dbReference>
<dbReference type="InterPro" id="IPR006452">
    <property type="entry name" value="Formate_DH_accessory"/>
</dbReference>
<dbReference type="Pfam" id="PF24859">
    <property type="entry name" value="FdhE_central"/>
    <property type="match status" value="1"/>
</dbReference>
<dbReference type="RefSeq" id="WP_209739064.1">
    <property type="nucleotide sequence ID" value="NZ_CP072611.1"/>
</dbReference>
<dbReference type="Pfam" id="PF04216">
    <property type="entry name" value="FdhE_N"/>
    <property type="match status" value="1"/>
</dbReference>
<dbReference type="HAMAP" id="MF_00611">
    <property type="entry name" value="FdeH"/>
    <property type="match status" value="1"/>
</dbReference>
<comment type="caution">
    <text evidence="6">The sequence shown here is derived from an EMBL/GenBank/DDBJ whole genome shotgun (WGS) entry which is preliminary data.</text>
</comment>
<dbReference type="CDD" id="cd16341">
    <property type="entry name" value="FdhE"/>
    <property type="match status" value="1"/>
</dbReference>
<keyword evidence="7" id="KW-1185">Reference proteome</keyword>
<evidence type="ECO:0000313" key="7">
    <source>
        <dbReference type="Proteomes" id="UP001597371"/>
    </source>
</evidence>
<evidence type="ECO:0000259" key="4">
    <source>
        <dbReference type="Pfam" id="PF24859"/>
    </source>
</evidence>
<accession>A0ABW5CLE3</accession>
<evidence type="ECO:0000256" key="1">
    <source>
        <dbReference type="ARBA" id="ARBA00022490"/>
    </source>
</evidence>
<comment type="similarity">
    <text evidence="2">Belongs to the FdhE family.</text>
</comment>
<gene>
    <name evidence="2 6" type="primary">fdhE</name>
    <name evidence="6" type="ORF">ACFSKQ_11675</name>
</gene>
<evidence type="ECO:0000256" key="2">
    <source>
        <dbReference type="HAMAP-Rule" id="MF_00611"/>
    </source>
</evidence>
<comment type="subcellular location">
    <subcellularLocation>
        <location evidence="2">Cytoplasm</location>
    </subcellularLocation>
</comment>
<protein>
    <recommendedName>
        <fullName evidence="2">Protein FdhE homolog</fullName>
    </recommendedName>
</protein>